<evidence type="ECO:0000313" key="2">
    <source>
        <dbReference type="EMBL" id="KRM80028.1"/>
    </source>
</evidence>
<accession>A0A0R2BVY4</accession>
<dbReference type="PANTHER" id="PTHR30037">
    <property type="entry name" value="DNA-3-METHYLADENINE GLYCOSYLASE 1"/>
    <property type="match status" value="1"/>
</dbReference>
<evidence type="ECO:0000256" key="1">
    <source>
        <dbReference type="PIRSR" id="PIRSR605019-1"/>
    </source>
</evidence>
<feature type="binding site" evidence="1">
    <location>
        <position position="17"/>
    </location>
    <ligand>
        <name>Zn(2+)</name>
        <dbReference type="ChEBI" id="CHEBI:29105"/>
    </ligand>
</feature>
<feature type="binding site" evidence="1">
    <location>
        <position position="4"/>
    </location>
    <ligand>
        <name>Zn(2+)</name>
        <dbReference type="ChEBI" id="CHEBI:29105"/>
    </ligand>
</feature>
<dbReference type="Gene3D" id="1.10.340.30">
    <property type="entry name" value="Hypothetical protein, domain 2"/>
    <property type="match status" value="1"/>
</dbReference>
<name>A0A0R2BVY4_9LACO</name>
<dbReference type="PATRIC" id="fig|1423738.3.peg.740"/>
<dbReference type="GO" id="GO:0046872">
    <property type="term" value="F:metal ion binding"/>
    <property type="evidence" value="ECO:0007669"/>
    <property type="project" value="UniProtKB-KW"/>
</dbReference>
<keyword evidence="1" id="KW-0479">Metal-binding</keyword>
<dbReference type="Pfam" id="PF03352">
    <property type="entry name" value="Adenine_glyco"/>
    <property type="match status" value="1"/>
</dbReference>
<dbReference type="RefSeq" id="WP_057754214.1">
    <property type="nucleotide sequence ID" value="NZ_AYYK01000001.1"/>
</dbReference>
<feature type="binding site" evidence="1">
    <location>
        <position position="174"/>
    </location>
    <ligand>
        <name>Zn(2+)</name>
        <dbReference type="ChEBI" id="CHEBI:29105"/>
    </ligand>
</feature>
<feature type="binding site" evidence="1">
    <location>
        <position position="178"/>
    </location>
    <ligand>
        <name>Zn(2+)</name>
        <dbReference type="ChEBI" id="CHEBI:29105"/>
    </ligand>
</feature>
<protein>
    <submittedName>
        <fullName evidence="2">Dna-3-methyladenine glycosylase i</fullName>
    </submittedName>
</protein>
<dbReference type="AlphaFoldDB" id="A0A0R2BVY4"/>
<dbReference type="GO" id="GO:0006284">
    <property type="term" value="P:base-excision repair"/>
    <property type="evidence" value="ECO:0007669"/>
    <property type="project" value="InterPro"/>
</dbReference>
<dbReference type="GO" id="GO:0008725">
    <property type="term" value="F:DNA-3-methyladenine glycosylase activity"/>
    <property type="evidence" value="ECO:0007669"/>
    <property type="project" value="InterPro"/>
</dbReference>
<dbReference type="PANTHER" id="PTHR30037:SF4">
    <property type="entry name" value="DNA-3-METHYLADENINE GLYCOSYLASE I"/>
    <property type="match status" value="1"/>
</dbReference>
<proteinExistence type="predicted"/>
<dbReference type="InterPro" id="IPR011257">
    <property type="entry name" value="DNA_glycosylase"/>
</dbReference>
<keyword evidence="3" id="KW-1185">Reference proteome</keyword>
<gene>
    <name evidence="2" type="ORF">FC84_GL000731</name>
</gene>
<evidence type="ECO:0000313" key="3">
    <source>
        <dbReference type="Proteomes" id="UP000051813"/>
    </source>
</evidence>
<comment type="caution">
    <text evidence="2">The sequence shown here is derived from an EMBL/GenBank/DDBJ whole genome shotgun (WGS) entry which is preliminary data.</text>
</comment>
<dbReference type="STRING" id="1423738.FC84_GL000731"/>
<sequence>MAECTWAKLSAVMQEYHDTEWGKPEYDDQKLFGLLCLETFQAGLSWQTVLNKRAAFNRDFNNFDPHQVAQMTATDVERLMQDSEIIRNRRKITAAITNAQAFLKIEATGGFATYLWSFVDDQQIINHPKSDAEVPATSELSEQISKDLKKKGFKFVGPTVIYSFLQGAGIINDHVEECPFK</sequence>
<dbReference type="EMBL" id="AYYK01000001">
    <property type="protein sequence ID" value="KRM80028.1"/>
    <property type="molecule type" value="Genomic_DNA"/>
</dbReference>
<dbReference type="InterPro" id="IPR052891">
    <property type="entry name" value="DNA-3mA_glycosylase"/>
</dbReference>
<dbReference type="Proteomes" id="UP000051813">
    <property type="component" value="Unassembled WGS sequence"/>
</dbReference>
<dbReference type="SUPFAM" id="SSF48150">
    <property type="entry name" value="DNA-glycosylase"/>
    <property type="match status" value="1"/>
</dbReference>
<dbReference type="InterPro" id="IPR005019">
    <property type="entry name" value="Adenine_glyco"/>
</dbReference>
<organism evidence="2 3">
    <name type="scientific">Lapidilactobacillus dextrinicus DSM 20335</name>
    <dbReference type="NCBI Taxonomy" id="1423738"/>
    <lineage>
        <taxon>Bacteria</taxon>
        <taxon>Bacillati</taxon>
        <taxon>Bacillota</taxon>
        <taxon>Bacilli</taxon>
        <taxon>Lactobacillales</taxon>
        <taxon>Lactobacillaceae</taxon>
        <taxon>Lapidilactobacillus</taxon>
    </lineage>
</organism>
<reference evidence="2 3" key="1">
    <citation type="journal article" date="2015" name="Genome Announc.">
        <title>Expanding the biotechnology potential of lactobacilli through comparative genomics of 213 strains and associated genera.</title>
        <authorList>
            <person name="Sun Z."/>
            <person name="Harris H.M."/>
            <person name="McCann A."/>
            <person name="Guo C."/>
            <person name="Argimon S."/>
            <person name="Zhang W."/>
            <person name="Yang X."/>
            <person name="Jeffery I.B."/>
            <person name="Cooney J.C."/>
            <person name="Kagawa T.F."/>
            <person name="Liu W."/>
            <person name="Song Y."/>
            <person name="Salvetti E."/>
            <person name="Wrobel A."/>
            <person name="Rasinkangas P."/>
            <person name="Parkhill J."/>
            <person name="Rea M.C."/>
            <person name="O'Sullivan O."/>
            <person name="Ritari J."/>
            <person name="Douillard F.P."/>
            <person name="Paul Ross R."/>
            <person name="Yang R."/>
            <person name="Briner A.E."/>
            <person name="Felis G.E."/>
            <person name="de Vos W.M."/>
            <person name="Barrangou R."/>
            <person name="Klaenhammer T.R."/>
            <person name="Caufield P.W."/>
            <person name="Cui Y."/>
            <person name="Zhang H."/>
            <person name="O'Toole P.W."/>
        </authorList>
    </citation>
    <scope>NUCLEOTIDE SEQUENCE [LARGE SCALE GENOMIC DNA]</scope>
    <source>
        <strain evidence="2 3">DSM 20335</strain>
    </source>
</reference>
<dbReference type="OrthoDB" id="9807664at2"/>
<keyword evidence="1" id="KW-0862">Zinc</keyword>